<organism evidence="1 2">
    <name type="scientific">Armillaria gallica</name>
    <name type="common">Bulbous honey fungus</name>
    <name type="synonym">Armillaria bulbosa</name>
    <dbReference type="NCBI Taxonomy" id="47427"/>
    <lineage>
        <taxon>Eukaryota</taxon>
        <taxon>Fungi</taxon>
        <taxon>Dikarya</taxon>
        <taxon>Basidiomycota</taxon>
        <taxon>Agaricomycotina</taxon>
        <taxon>Agaricomycetes</taxon>
        <taxon>Agaricomycetidae</taxon>
        <taxon>Agaricales</taxon>
        <taxon>Marasmiineae</taxon>
        <taxon>Physalacriaceae</taxon>
        <taxon>Armillaria</taxon>
    </lineage>
</organism>
<gene>
    <name evidence="1" type="ORF">ARMGADRAFT_97736</name>
</gene>
<sequence length="122" mass="13269">MGGRRDGRLVGRRLSYGRTLSGTALAGLQGGSDAVRGGRPETVKFKCTRVLANPEMRCVPIGYAPLRGGLQDGRYQYGILVSASDLPLPKIRLNVVRRSSTTALRPTDKRCRPWMNASPRTG</sequence>
<keyword evidence="2" id="KW-1185">Reference proteome</keyword>
<reference evidence="2" key="1">
    <citation type="journal article" date="2017" name="Nat. Ecol. Evol.">
        <title>Genome expansion and lineage-specific genetic innovations in the forest pathogenic fungi Armillaria.</title>
        <authorList>
            <person name="Sipos G."/>
            <person name="Prasanna A.N."/>
            <person name="Walter M.C."/>
            <person name="O'Connor E."/>
            <person name="Balint B."/>
            <person name="Krizsan K."/>
            <person name="Kiss B."/>
            <person name="Hess J."/>
            <person name="Varga T."/>
            <person name="Slot J."/>
            <person name="Riley R."/>
            <person name="Boka B."/>
            <person name="Rigling D."/>
            <person name="Barry K."/>
            <person name="Lee J."/>
            <person name="Mihaltcheva S."/>
            <person name="LaButti K."/>
            <person name="Lipzen A."/>
            <person name="Waldron R."/>
            <person name="Moloney N.M."/>
            <person name="Sperisen C."/>
            <person name="Kredics L."/>
            <person name="Vagvoelgyi C."/>
            <person name="Patrignani A."/>
            <person name="Fitzpatrick D."/>
            <person name="Nagy I."/>
            <person name="Doyle S."/>
            <person name="Anderson J.B."/>
            <person name="Grigoriev I.V."/>
            <person name="Gueldener U."/>
            <person name="Muensterkoetter M."/>
            <person name="Nagy L.G."/>
        </authorList>
    </citation>
    <scope>NUCLEOTIDE SEQUENCE [LARGE SCALE GENOMIC DNA]</scope>
    <source>
        <strain evidence="2">Ar21-2</strain>
    </source>
</reference>
<protein>
    <submittedName>
        <fullName evidence="1">Uncharacterized protein</fullName>
    </submittedName>
</protein>
<evidence type="ECO:0000313" key="2">
    <source>
        <dbReference type="Proteomes" id="UP000217790"/>
    </source>
</evidence>
<name>A0A2H3CNA7_ARMGA</name>
<proteinExistence type="predicted"/>
<evidence type="ECO:0000313" key="1">
    <source>
        <dbReference type="EMBL" id="PBK79888.1"/>
    </source>
</evidence>
<accession>A0A2H3CNA7</accession>
<dbReference type="Proteomes" id="UP000217790">
    <property type="component" value="Unassembled WGS sequence"/>
</dbReference>
<dbReference type="AlphaFoldDB" id="A0A2H3CNA7"/>
<dbReference type="EMBL" id="KZ293757">
    <property type="protein sequence ID" value="PBK79888.1"/>
    <property type="molecule type" value="Genomic_DNA"/>
</dbReference>
<dbReference type="InParanoid" id="A0A2H3CNA7"/>